<organism evidence="3">
    <name type="scientific">Lotharella globosa</name>
    <dbReference type="NCBI Taxonomy" id="91324"/>
    <lineage>
        <taxon>Eukaryota</taxon>
        <taxon>Sar</taxon>
        <taxon>Rhizaria</taxon>
        <taxon>Cercozoa</taxon>
        <taxon>Chlorarachniophyceae</taxon>
        <taxon>Lotharella</taxon>
    </lineage>
</organism>
<sequence length="237" mass="26532">MPVGGTANRFWRGTATALFGLGLFGCYCPSYSGIGTVGSDLDRSMMSVEKMILDEKLTKTGSAVDMLRAFSQKQPNASYVSVFNPDGLPLNRERSPPRRGTRLEDLRGKRCQLQIPNSLSTLISQHPTIEHRYKSDHTATAAGDTRKPQQRQSSPHVAQWKGIVYWYDPIKGYGFVTPDPEHNFDRDLLLLERHIRKDRGKVGEGDLVQFTLEEKGGQLMAGNVTKLRSSHARKPLF</sequence>
<dbReference type="InterPro" id="IPR002059">
    <property type="entry name" value="CSP_DNA-bd"/>
</dbReference>
<reference evidence="3" key="1">
    <citation type="submission" date="2021-01" db="EMBL/GenBank/DDBJ databases">
        <authorList>
            <person name="Corre E."/>
            <person name="Pelletier E."/>
            <person name="Niang G."/>
            <person name="Scheremetjew M."/>
            <person name="Finn R."/>
            <person name="Kale V."/>
            <person name="Holt S."/>
            <person name="Cochrane G."/>
            <person name="Meng A."/>
            <person name="Brown T."/>
            <person name="Cohen L."/>
        </authorList>
    </citation>
    <scope>NUCLEOTIDE SEQUENCE</scope>
    <source>
        <strain evidence="3">CCCM811</strain>
    </source>
</reference>
<feature type="domain" description="CSD" evidence="2">
    <location>
        <begin position="159"/>
        <end position="226"/>
    </location>
</feature>
<proteinExistence type="predicted"/>
<dbReference type="InterPro" id="IPR012340">
    <property type="entry name" value="NA-bd_OB-fold"/>
</dbReference>
<name>A0A7S4E0C7_9EUKA</name>
<protein>
    <recommendedName>
        <fullName evidence="2">CSD domain-containing protein</fullName>
    </recommendedName>
</protein>
<feature type="compositionally biased region" description="Basic and acidic residues" evidence="1">
    <location>
        <begin position="91"/>
        <end position="107"/>
    </location>
</feature>
<dbReference type="SMART" id="SM00357">
    <property type="entry name" value="CSP"/>
    <property type="match status" value="1"/>
</dbReference>
<gene>
    <name evidence="3" type="ORF">LGLO00237_LOCUS33971</name>
</gene>
<evidence type="ECO:0000256" key="1">
    <source>
        <dbReference type="SAM" id="MobiDB-lite"/>
    </source>
</evidence>
<feature type="region of interest" description="Disordered" evidence="1">
    <location>
        <begin position="88"/>
        <end position="107"/>
    </location>
</feature>
<evidence type="ECO:0000313" key="3">
    <source>
        <dbReference type="EMBL" id="CAE0682183.1"/>
    </source>
</evidence>
<accession>A0A7S4E0C7</accession>
<feature type="region of interest" description="Disordered" evidence="1">
    <location>
        <begin position="134"/>
        <end position="156"/>
    </location>
</feature>
<dbReference type="EMBL" id="HBIV01048937">
    <property type="protein sequence ID" value="CAE0682183.1"/>
    <property type="molecule type" value="Transcribed_RNA"/>
</dbReference>
<dbReference type="InterPro" id="IPR011129">
    <property type="entry name" value="CSD"/>
</dbReference>
<dbReference type="PROSITE" id="PS51857">
    <property type="entry name" value="CSD_2"/>
    <property type="match status" value="1"/>
</dbReference>
<dbReference type="SUPFAM" id="SSF50249">
    <property type="entry name" value="Nucleic acid-binding proteins"/>
    <property type="match status" value="1"/>
</dbReference>
<dbReference type="Gene3D" id="2.40.50.140">
    <property type="entry name" value="Nucleic acid-binding proteins"/>
    <property type="match status" value="1"/>
</dbReference>
<evidence type="ECO:0000259" key="2">
    <source>
        <dbReference type="PROSITE" id="PS51857"/>
    </source>
</evidence>
<dbReference type="AlphaFoldDB" id="A0A7S4E0C7"/>
<dbReference type="GO" id="GO:0003676">
    <property type="term" value="F:nucleic acid binding"/>
    <property type="evidence" value="ECO:0007669"/>
    <property type="project" value="InterPro"/>
</dbReference>